<proteinExistence type="predicted"/>
<comment type="caution">
    <text evidence="2">The sequence shown here is derived from an EMBL/GenBank/DDBJ whole genome shotgun (WGS) entry which is preliminary data.</text>
</comment>
<accession>A0ABT0K4V5</accession>
<organism evidence="2 3">
    <name type="scientific">Frankia umida</name>
    <dbReference type="NCBI Taxonomy" id="573489"/>
    <lineage>
        <taxon>Bacteria</taxon>
        <taxon>Bacillati</taxon>
        <taxon>Actinomycetota</taxon>
        <taxon>Actinomycetes</taxon>
        <taxon>Frankiales</taxon>
        <taxon>Frankiaceae</taxon>
        <taxon>Frankia</taxon>
    </lineage>
</organism>
<protein>
    <submittedName>
        <fullName evidence="2">Uncharacterized protein</fullName>
    </submittedName>
</protein>
<feature type="region of interest" description="Disordered" evidence="1">
    <location>
        <begin position="604"/>
        <end position="625"/>
    </location>
</feature>
<keyword evidence="3" id="KW-1185">Reference proteome</keyword>
<reference evidence="2 3" key="1">
    <citation type="submission" date="2022-04" db="EMBL/GenBank/DDBJ databases">
        <title>Genome diversity in the genus Frankia.</title>
        <authorList>
            <person name="Carlos-Shanley C."/>
            <person name="Hahn D."/>
        </authorList>
    </citation>
    <scope>NUCLEOTIDE SEQUENCE [LARGE SCALE GENOMIC DNA]</scope>
    <source>
        <strain evidence="2 3">Ag45/Mut15</strain>
    </source>
</reference>
<name>A0ABT0K4V5_9ACTN</name>
<evidence type="ECO:0000313" key="2">
    <source>
        <dbReference type="EMBL" id="MCK9878514.1"/>
    </source>
</evidence>
<evidence type="ECO:0000256" key="1">
    <source>
        <dbReference type="SAM" id="MobiDB-lite"/>
    </source>
</evidence>
<dbReference type="RefSeq" id="WP_248826608.1">
    <property type="nucleotide sequence ID" value="NZ_JALKFT010000036.1"/>
</dbReference>
<evidence type="ECO:0000313" key="3">
    <source>
        <dbReference type="Proteomes" id="UP001201873"/>
    </source>
</evidence>
<dbReference type="EMBL" id="JALKFT010000036">
    <property type="protein sequence ID" value="MCK9878514.1"/>
    <property type="molecule type" value="Genomic_DNA"/>
</dbReference>
<sequence length="793" mass="82812">MSPSPRHPARDTIPLGDVELHDHYLPALPAGDYRIEVTHTLRDGASVVGGPFTAVQKFTVRGPQVRIDAGAVIAQQPPDGSSGRFAEVLPHVVLGDPMLAWERPLTGASHDTPWLALLVLTDSQLVGGATAPTRTLSATVADFLADDPAVLKPALTVESDVGPGDGCVYIQVAASAFQAVAPRLDELRFLAHCRGANTADRSILGLAEDGLFSVVVANRFPSTAASDTPSAPGADPATGTRNIVHLVSLEGHERILVAAPDFQGRSSVALLSLCSWSFQAQPDRAADFADLAEGLTRTPSGARAAREDMWLRLPAAAHGPDTDTDAGRHLTRRLDDGYLPLPYLTRSGEATYGWYRGPLTPVLPAATDQAALATTADALIAYDPTWGSFDLSLATAFETGRALALADAPYAQHLLAFRQATRQLVDTLHHQATSTHLQRDGSGGEGHTRPVTARAAFGALLDSHLLTALGTPPGRPGAPWSPPVSAPSPDPVGTLAAVLRSEATRAALTAATHTDDGLGEHLDRVADWLGRLLLLYPVPFTPLVPDERMLPRESLRFFHLDPSWLDALLSGAIGIGAQSSRDTAQDRIVAATIRAAATAKAAAHRATQRATTPADPTSDGAPADGATGFGPVSGLLLRSALVSGWPNLAVRASDPAGAPVPILRLDHLSPTVLLCLFDGLPAVVELAEPQEGFRFGVQDHGLIPLRNLLAPPGTPGGRPLGEQLGPDVTFAVLDHLRAGTDGRVLDLGSLVPALTAALDTAHGGAVGPLGPADLALQMVRVPEAIRFTGPNGD</sequence>
<gene>
    <name evidence="2" type="ORF">MXD59_22575</name>
</gene>
<feature type="region of interest" description="Disordered" evidence="1">
    <location>
        <begin position="471"/>
        <end position="493"/>
    </location>
</feature>
<feature type="compositionally biased region" description="Pro residues" evidence="1">
    <location>
        <begin position="473"/>
        <end position="490"/>
    </location>
</feature>
<dbReference type="Proteomes" id="UP001201873">
    <property type="component" value="Unassembled WGS sequence"/>
</dbReference>